<dbReference type="Proteomes" id="UP001219525">
    <property type="component" value="Unassembled WGS sequence"/>
</dbReference>
<proteinExistence type="predicted"/>
<evidence type="ECO:0000313" key="2">
    <source>
        <dbReference type="EMBL" id="KAJ7215483.1"/>
    </source>
</evidence>
<keyword evidence="3" id="KW-1185">Reference proteome</keyword>
<dbReference type="EMBL" id="JARJCW010000017">
    <property type="protein sequence ID" value="KAJ7215483.1"/>
    <property type="molecule type" value="Genomic_DNA"/>
</dbReference>
<evidence type="ECO:0000256" key="1">
    <source>
        <dbReference type="SAM" id="MobiDB-lite"/>
    </source>
</evidence>
<gene>
    <name evidence="2" type="ORF">GGX14DRAFT_391913</name>
</gene>
<sequence>MNIFLRSRSGFERVRTPNRTCLNLNLAFGFEVQKITEPERKFSAARERMAVRREKIKTDAGLHKEALQRAREASRRYREQNARELAFKQRQKRDIADIKKYGEEELASRNRTRQERRETARAAAELRTWGRPGVMSGRRRPRRRAQRDAAETLTALQRAALA</sequence>
<name>A0AAD6VKB8_9AGAR</name>
<reference evidence="2" key="1">
    <citation type="submission" date="2023-03" db="EMBL/GenBank/DDBJ databases">
        <title>Massive genome expansion in bonnet fungi (Mycena s.s.) driven by repeated elements and novel gene families across ecological guilds.</title>
        <authorList>
            <consortium name="Lawrence Berkeley National Laboratory"/>
            <person name="Harder C.B."/>
            <person name="Miyauchi S."/>
            <person name="Viragh M."/>
            <person name="Kuo A."/>
            <person name="Thoen E."/>
            <person name="Andreopoulos B."/>
            <person name="Lu D."/>
            <person name="Skrede I."/>
            <person name="Drula E."/>
            <person name="Henrissat B."/>
            <person name="Morin E."/>
            <person name="Kohler A."/>
            <person name="Barry K."/>
            <person name="LaButti K."/>
            <person name="Morin E."/>
            <person name="Salamov A."/>
            <person name="Lipzen A."/>
            <person name="Mereny Z."/>
            <person name="Hegedus B."/>
            <person name="Baldrian P."/>
            <person name="Stursova M."/>
            <person name="Weitz H."/>
            <person name="Taylor A."/>
            <person name="Grigoriev I.V."/>
            <person name="Nagy L.G."/>
            <person name="Martin F."/>
            <person name="Kauserud H."/>
        </authorList>
    </citation>
    <scope>NUCLEOTIDE SEQUENCE</scope>
    <source>
        <strain evidence="2">9144</strain>
    </source>
</reference>
<evidence type="ECO:0000313" key="3">
    <source>
        <dbReference type="Proteomes" id="UP001219525"/>
    </source>
</evidence>
<dbReference type="AlphaFoldDB" id="A0AAD6VKB8"/>
<organism evidence="2 3">
    <name type="scientific">Mycena pura</name>
    <dbReference type="NCBI Taxonomy" id="153505"/>
    <lineage>
        <taxon>Eukaryota</taxon>
        <taxon>Fungi</taxon>
        <taxon>Dikarya</taxon>
        <taxon>Basidiomycota</taxon>
        <taxon>Agaricomycotina</taxon>
        <taxon>Agaricomycetes</taxon>
        <taxon>Agaricomycetidae</taxon>
        <taxon>Agaricales</taxon>
        <taxon>Marasmiineae</taxon>
        <taxon>Mycenaceae</taxon>
        <taxon>Mycena</taxon>
    </lineage>
</organism>
<comment type="caution">
    <text evidence="2">The sequence shown here is derived from an EMBL/GenBank/DDBJ whole genome shotgun (WGS) entry which is preliminary data.</text>
</comment>
<feature type="region of interest" description="Disordered" evidence="1">
    <location>
        <begin position="128"/>
        <end position="149"/>
    </location>
</feature>
<protein>
    <submittedName>
        <fullName evidence="2">Uncharacterized protein</fullName>
    </submittedName>
</protein>
<accession>A0AAD6VKB8</accession>